<gene>
    <name evidence="4" type="ORF">E4582_11005</name>
</gene>
<dbReference type="InterPro" id="IPR000160">
    <property type="entry name" value="GGDEF_dom"/>
</dbReference>
<dbReference type="GO" id="GO:0005886">
    <property type="term" value="C:plasma membrane"/>
    <property type="evidence" value="ECO:0007669"/>
    <property type="project" value="TreeGrafter"/>
</dbReference>
<evidence type="ECO:0000256" key="1">
    <source>
        <dbReference type="ARBA" id="ARBA00012528"/>
    </source>
</evidence>
<dbReference type="EMBL" id="SPUH01000002">
    <property type="protein sequence ID" value="TKS52765.1"/>
    <property type="molecule type" value="Genomic_DNA"/>
</dbReference>
<dbReference type="CDD" id="cd01949">
    <property type="entry name" value="GGDEF"/>
    <property type="match status" value="1"/>
</dbReference>
<sequence length="374" mass="39514">MSDASKPAGGVPGLFSRPDALLLDTGADGELLVARVRALLSLLVLSLPLLAALDGDGREVAIGLAAAVVVNASAQLWLALARRRVRWLPLATATHDVSVTTLVLVLLARDDPAAGLNSMVVWCFYAVAIVLTALRNDVRLALYTGALAIAQYAALWWLVTALAPGDALPASYAYGVVSLGTLGQRLVLLAIVTGITAVVVRRIQRLITVAGHDALTGLPNRAWLLQHLPQDFADARASGRSLSVALLDLDGFRRINEVAGHPAGDRALRHVAAGLSGLLHEGEHAARIGGQEFVLLLRSPIGSAWERLDGHRRLLAERPFQPGRGRDGVTLRFSAGLAAWPQDGGDASALLGVADRRLKQAKADGGDRVVARER</sequence>
<name>A0A4Z1R2K2_9GAMM</name>
<dbReference type="AlphaFoldDB" id="A0A4Z1R2K2"/>
<dbReference type="Proteomes" id="UP000298681">
    <property type="component" value="Unassembled WGS sequence"/>
</dbReference>
<dbReference type="SMART" id="SM00267">
    <property type="entry name" value="GGDEF"/>
    <property type="match status" value="1"/>
</dbReference>
<evidence type="ECO:0000259" key="3">
    <source>
        <dbReference type="PROSITE" id="PS50887"/>
    </source>
</evidence>
<dbReference type="Pfam" id="PF00990">
    <property type="entry name" value="GGDEF"/>
    <property type="match status" value="1"/>
</dbReference>
<dbReference type="EC" id="2.7.7.65" evidence="1"/>
<evidence type="ECO:0000256" key="2">
    <source>
        <dbReference type="SAM" id="Phobius"/>
    </source>
</evidence>
<dbReference type="PANTHER" id="PTHR45138:SF24">
    <property type="entry name" value="DIGUANYLATE CYCLASE DGCC-RELATED"/>
    <property type="match status" value="1"/>
</dbReference>
<proteinExistence type="predicted"/>
<feature type="transmembrane region" description="Helical" evidence="2">
    <location>
        <begin position="171"/>
        <end position="200"/>
    </location>
</feature>
<protein>
    <recommendedName>
        <fullName evidence="1">diguanylate cyclase</fullName>
        <ecNumber evidence="1">2.7.7.65</ecNumber>
    </recommendedName>
</protein>
<feature type="transmembrane region" description="Helical" evidence="2">
    <location>
        <begin position="60"/>
        <end position="80"/>
    </location>
</feature>
<evidence type="ECO:0000313" key="5">
    <source>
        <dbReference type="Proteomes" id="UP000298681"/>
    </source>
</evidence>
<reference evidence="4 5" key="1">
    <citation type="submission" date="2019-01" db="EMBL/GenBank/DDBJ databases">
        <authorList>
            <person name="Zhang S."/>
        </authorList>
    </citation>
    <scope>NUCLEOTIDE SEQUENCE [LARGE SCALE GENOMIC DNA]</scope>
    <source>
        <strain evidence="4 5">1626</strain>
    </source>
</reference>
<dbReference type="PANTHER" id="PTHR45138">
    <property type="entry name" value="REGULATORY COMPONENTS OF SENSORY TRANSDUCTION SYSTEM"/>
    <property type="match status" value="1"/>
</dbReference>
<evidence type="ECO:0000313" key="4">
    <source>
        <dbReference type="EMBL" id="TKS52765.1"/>
    </source>
</evidence>
<dbReference type="PROSITE" id="PS50887">
    <property type="entry name" value="GGDEF"/>
    <property type="match status" value="1"/>
</dbReference>
<dbReference type="GO" id="GO:0043709">
    <property type="term" value="P:cell adhesion involved in single-species biofilm formation"/>
    <property type="evidence" value="ECO:0007669"/>
    <property type="project" value="TreeGrafter"/>
</dbReference>
<feature type="transmembrane region" description="Helical" evidence="2">
    <location>
        <begin position="140"/>
        <end position="159"/>
    </location>
</feature>
<dbReference type="InterPro" id="IPR043128">
    <property type="entry name" value="Rev_trsase/Diguanyl_cyclase"/>
</dbReference>
<keyword evidence="2" id="KW-1133">Transmembrane helix</keyword>
<comment type="caution">
    <text evidence="4">The sequence shown here is derived from an EMBL/GenBank/DDBJ whole genome shotgun (WGS) entry which is preliminary data.</text>
</comment>
<dbReference type="NCBIfam" id="TIGR00254">
    <property type="entry name" value="GGDEF"/>
    <property type="match status" value="1"/>
</dbReference>
<dbReference type="SUPFAM" id="SSF55073">
    <property type="entry name" value="Nucleotide cyclase"/>
    <property type="match status" value="1"/>
</dbReference>
<dbReference type="InterPro" id="IPR029787">
    <property type="entry name" value="Nucleotide_cyclase"/>
</dbReference>
<accession>A0A4Z1R2K2</accession>
<dbReference type="GO" id="GO:0052621">
    <property type="term" value="F:diguanylate cyclase activity"/>
    <property type="evidence" value="ECO:0007669"/>
    <property type="project" value="UniProtKB-EC"/>
</dbReference>
<feature type="domain" description="GGDEF" evidence="3">
    <location>
        <begin position="240"/>
        <end position="374"/>
    </location>
</feature>
<dbReference type="InterPro" id="IPR050469">
    <property type="entry name" value="Diguanylate_Cyclase"/>
</dbReference>
<feature type="transmembrane region" description="Helical" evidence="2">
    <location>
        <begin position="36"/>
        <end position="54"/>
    </location>
</feature>
<dbReference type="GO" id="GO:1902201">
    <property type="term" value="P:negative regulation of bacterial-type flagellum-dependent cell motility"/>
    <property type="evidence" value="ECO:0007669"/>
    <property type="project" value="TreeGrafter"/>
</dbReference>
<feature type="transmembrane region" description="Helical" evidence="2">
    <location>
        <begin position="114"/>
        <end position="133"/>
    </location>
</feature>
<organism evidence="4 5">
    <name type="scientific">Luteimonas yindakuii</name>
    <dbReference type="NCBI Taxonomy" id="2565782"/>
    <lineage>
        <taxon>Bacteria</taxon>
        <taxon>Pseudomonadati</taxon>
        <taxon>Pseudomonadota</taxon>
        <taxon>Gammaproteobacteria</taxon>
        <taxon>Lysobacterales</taxon>
        <taxon>Lysobacteraceae</taxon>
        <taxon>Luteimonas</taxon>
    </lineage>
</organism>
<keyword evidence="2" id="KW-0472">Membrane</keyword>
<keyword evidence="5" id="KW-1185">Reference proteome</keyword>
<dbReference type="RefSeq" id="WP_134674862.1">
    <property type="nucleotide sequence ID" value="NZ_SPUH01000002.1"/>
</dbReference>
<keyword evidence="2" id="KW-0812">Transmembrane</keyword>
<dbReference type="Gene3D" id="3.30.70.270">
    <property type="match status" value="1"/>
</dbReference>